<name>A0A228HLC9_9BURK</name>
<dbReference type="Proteomes" id="UP000214600">
    <property type="component" value="Unassembled WGS sequence"/>
</dbReference>
<accession>A0A228HLC9</accession>
<dbReference type="SMART" id="SM00347">
    <property type="entry name" value="HTH_MARR"/>
    <property type="match status" value="1"/>
</dbReference>
<dbReference type="Pfam" id="PF01047">
    <property type="entry name" value="MarR"/>
    <property type="match status" value="1"/>
</dbReference>
<evidence type="ECO:0000313" key="3">
    <source>
        <dbReference type="Proteomes" id="UP000214600"/>
    </source>
</evidence>
<protein>
    <recommendedName>
        <fullName evidence="1">HTH marR-type domain-containing protein</fullName>
    </recommendedName>
</protein>
<gene>
    <name evidence="2" type="ORF">CFB84_42990</name>
</gene>
<sequence>MTEPTVEMLADELRPRLMRIVVALRREMRAAHVPPAQSAVLSALLVRGPMRVSDLARNEGVRLPTMTQIVGRMVDAELIARSAPVGSYNNMIQITDEGRAVAGKLAAQRTAALGKRMEGLTPEELQTVIAMFPIIDKMFKREPWLDHE</sequence>
<dbReference type="OrthoDB" id="8966183at2"/>
<organism evidence="2 3">
    <name type="scientific">Burkholderia aenigmatica</name>
    <dbReference type="NCBI Taxonomy" id="2015348"/>
    <lineage>
        <taxon>Bacteria</taxon>
        <taxon>Pseudomonadati</taxon>
        <taxon>Pseudomonadota</taxon>
        <taxon>Betaproteobacteria</taxon>
        <taxon>Burkholderiales</taxon>
        <taxon>Burkholderiaceae</taxon>
        <taxon>Burkholderia</taxon>
        <taxon>Burkholderia cepacia complex</taxon>
    </lineage>
</organism>
<reference evidence="2 3" key="2">
    <citation type="submission" date="2017-08" db="EMBL/GenBank/DDBJ databases">
        <title>WGS of novel Burkholderia cepaca complex species.</title>
        <authorList>
            <person name="Lipuma J."/>
            <person name="Spilker T."/>
        </authorList>
    </citation>
    <scope>NUCLEOTIDE SEQUENCE [LARGE SCALE GENOMIC DNA]</scope>
    <source>
        <strain evidence="2 3">AU17325</strain>
    </source>
</reference>
<dbReference type="GO" id="GO:0003700">
    <property type="term" value="F:DNA-binding transcription factor activity"/>
    <property type="evidence" value="ECO:0007669"/>
    <property type="project" value="InterPro"/>
</dbReference>
<evidence type="ECO:0000313" key="2">
    <source>
        <dbReference type="EMBL" id="OXI31000.1"/>
    </source>
</evidence>
<feature type="domain" description="HTH marR-type" evidence="1">
    <location>
        <begin position="26"/>
        <end position="125"/>
    </location>
</feature>
<dbReference type="InterPro" id="IPR000835">
    <property type="entry name" value="HTH_MarR-typ"/>
</dbReference>
<dbReference type="PANTHER" id="PTHR39515">
    <property type="entry name" value="CONSERVED PROTEIN"/>
    <property type="match status" value="1"/>
</dbReference>
<dbReference type="AlphaFoldDB" id="A0A228HLC9"/>
<dbReference type="PANTHER" id="PTHR39515:SF2">
    <property type="entry name" value="HTH-TYPE TRANSCRIPTIONAL REGULATOR RV0880"/>
    <property type="match status" value="1"/>
</dbReference>
<dbReference type="SUPFAM" id="SSF46785">
    <property type="entry name" value="Winged helix' DNA-binding domain"/>
    <property type="match status" value="1"/>
</dbReference>
<dbReference type="InterPro" id="IPR036390">
    <property type="entry name" value="WH_DNA-bd_sf"/>
</dbReference>
<dbReference type="Gene3D" id="1.10.10.10">
    <property type="entry name" value="Winged helix-like DNA-binding domain superfamily/Winged helix DNA-binding domain"/>
    <property type="match status" value="1"/>
</dbReference>
<proteinExistence type="predicted"/>
<dbReference type="InterPro" id="IPR036388">
    <property type="entry name" value="WH-like_DNA-bd_sf"/>
</dbReference>
<comment type="caution">
    <text evidence="2">The sequence shown here is derived from an EMBL/GenBank/DDBJ whole genome shotgun (WGS) entry which is preliminary data.</text>
</comment>
<evidence type="ECO:0000259" key="1">
    <source>
        <dbReference type="SMART" id="SM00347"/>
    </source>
</evidence>
<dbReference type="EMBL" id="NKFA01000048">
    <property type="protein sequence ID" value="OXI31000.1"/>
    <property type="molecule type" value="Genomic_DNA"/>
</dbReference>
<reference evidence="3" key="1">
    <citation type="submission" date="2017-06" db="EMBL/GenBank/DDBJ databases">
        <authorList>
            <person name="LiPuma J."/>
            <person name="Spilker T."/>
        </authorList>
    </citation>
    <scope>NUCLEOTIDE SEQUENCE [LARGE SCALE GENOMIC DNA]</scope>
    <source>
        <strain evidence="3">AU17325</strain>
    </source>
</reference>
<dbReference type="InterPro" id="IPR052526">
    <property type="entry name" value="HTH-type_Bedaq_tolerance"/>
</dbReference>